<dbReference type="EMBL" id="JACHHY010000022">
    <property type="protein sequence ID" value="MBB5019989.1"/>
    <property type="molecule type" value="Genomic_DNA"/>
</dbReference>
<dbReference type="InterPro" id="IPR001599">
    <property type="entry name" value="Macroglobln_a2"/>
</dbReference>
<dbReference type="InterPro" id="IPR051802">
    <property type="entry name" value="YfhM-like"/>
</dbReference>
<dbReference type="Proteomes" id="UP000575898">
    <property type="component" value="Unassembled WGS sequence"/>
</dbReference>
<dbReference type="InterPro" id="IPR021868">
    <property type="entry name" value="Alpha_2_Macroglob_MG3"/>
</dbReference>
<dbReference type="Pfam" id="PF01835">
    <property type="entry name" value="MG2"/>
    <property type="match status" value="1"/>
</dbReference>
<protein>
    <recommendedName>
        <fullName evidence="7">Alpha-2-macroglobulin</fullName>
    </recommendedName>
</protein>
<dbReference type="InterPro" id="IPR002890">
    <property type="entry name" value="MG2"/>
</dbReference>
<comment type="caution">
    <text evidence="5">The sequence shown here is derived from an EMBL/GenBank/DDBJ whole genome shotgun (WGS) entry which is preliminary data.</text>
</comment>
<accession>A0A840MSD4</accession>
<organism evidence="5 6">
    <name type="scientific">Chitinivorax tropicus</name>
    <dbReference type="NCBI Taxonomy" id="714531"/>
    <lineage>
        <taxon>Bacteria</taxon>
        <taxon>Pseudomonadati</taxon>
        <taxon>Pseudomonadota</taxon>
        <taxon>Betaproteobacteria</taxon>
        <taxon>Chitinivorax</taxon>
    </lineage>
</organism>
<dbReference type="Gene3D" id="2.60.40.1930">
    <property type="match status" value="1"/>
</dbReference>
<sequence length="1906" mass="209159">MRLAWLMIGAIGAASAADQVKVEQFSPQGISKNIRQVQVRFNDAAVDFGDPRRADPFTIQCATAGKGRWVDAQNWVYDFDREVPGGTSCQFKLKSDLKTPAGKTIESAAFNFSTGSPSVINNWPGTGRSIDDEQQFLLEFDGPIVANSLLKSAHCDVEGIKERIGARLLSAAERDTLIKMLVKQPANRHFEALRCQRKLPGGKSMNLVIDAGLAGPTGVTGGDAQSLSYQVRQDFSASLHCERSNAKSNCLPILPITLHFTAPVAWSQAQQITLRDVEGKTYVAQPSDQDTRKRITLLTKGREGVTVLDPIKRATDIWVDAVRFVGPFPEKSNLTLSLPANFKDDANRSLSNGKSFPMAVKMDAYPPLAKFSASFGIVERNAGGLLPVAVRNLNQYVAPTATQPNIAPASTGNTLLPTPVKATPTPVGNEPPQGAIFRVLNVSDETAIIKWLARLQQNEDAHDEQSYLIAEKAATQHRLPTPTSNREAEVVGIPLSKPGFNVVEIESQRLGANLLASGKAMFVRTAALSTNLAVHFKRGEENALAWVTTLDKGYLMKDAALTVRDCTGKVLWQGKSDANGLALIRQTLPKKWDCPLYVFARKGDDLGFVNSNWENGIEAWRFNLPDTAWQGPGAIHTIFDRSLLRAGETVHMKHVARKRTMLGFAAMDSQNLPNRMRIEHIGSDQQYEFPISWKDGSAESVWQIPSKATLGEYQVTLLQVQGKEEKLRQNTGTFRVGEFRVPLMRAIVKGPTNAPVSPSSLPLDIQLNYLNGGGANGSQVKLRSVLRPRWVNFATYPDFFFNNGDVSEAMKKGSVELKGRWQEDGGEYFDDEGNAPTGSKDKALAEQTLTLDKQGAARTQLADLPAISQPSEVLTELEYTDPNGEIQTSRTTIPLWTSRYVAGVRIDRFSDTKEIPITAMVLDNTGKPVANAPVQVNAYHSRVFSHRKRLVGGFYAYENQVEHKSLGVVCNTKTDTKGMAFCKVMGKESGDITVRVGTRDPDGKYAFAHAETWFEGEESAWFGGTTSDRMDVIPDKTSYNPGETAALQVRMPFQQATALIAVEREGIIEAYVQSITSQKPTVRIPIKSHFAPNMFVSVLAVRGRVDTIQPTAMIDLGKPAYRLGIASVKVGHQGQQLAVKVDADRQVYQTREKAQVKIKVSTADGKPLPKPSEVTLAAVDEGLLELAPNRSWNLLEGMMAERGYGITTATAQMQIIGRRHFGKKALPAGGGGGLMPTRELFDTLLLWKAKVVLNEAGEATVEVPLNDSLTSFRIVAVAQAGQDRFGTGSTSIRATKDLMMLSGLPPVVREGDSFRAGFTLRNTTDKPMKVKANAQVNGLGSTLAAISESLQPGEAKEIGWSVTVPINQTQLDWLVSVEEEGGRANDQVKLVQKVQQAVPERIIQATLSQLEGKMSLPVALPDDAIVGRGAIKIGARAKLADSLDGVERYMSNYWFTCLEQRASRAVALNNKAIWDTVTADLPAMLDSNGFAKFFSLQSEGNIELTAYLLSLAHERGWALPAAQKTQMESALIGWLEGRIKRQSMPWDNANVTRLTALEALSRSSKVRPNLVDTVDVRPQTWPTSSLLDWINILKRTADLPQRDTRLQAALQLLRNRLNLQGTVLAMTTDKTDQLWWAMQSADVNAVRLLLTVLDEPAWQADLPRLANGALGRQRQGHWDLTTANAWGRLAYDRFSQRFETLPVTGETQAQVNGQAKSIDWAKQPKGEVVSLTWPKGSSQLTVTQQGTGKPWLTIQSIAAVPLKQPLFTGYRIQKTISPVVQQTAGTWSRGDVMRIKLDIEAMAEMGWVAVNDPIPGGSTLLNRGLKTDSAILGQGDKTTGAWPVYVETAMDAYRAYYDWLPQGKWSIEYTVRLNNSGTFQLPPTRVEAMYAPEMFGEVPNNEIRIQ</sequence>
<feature type="domain" description="Alpha-2-macroglobulin" evidence="4">
    <location>
        <begin position="1244"/>
        <end position="1334"/>
    </location>
</feature>
<keyword evidence="6" id="KW-1185">Reference proteome</keyword>
<comment type="similarity">
    <text evidence="1">Belongs to the protease inhibitor I39 (alpha-2-macroglobulin) family. Bacterial alpha-2-macroglobulin subfamily.</text>
</comment>
<evidence type="ECO:0000259" key="4">
    <source>
        <dbReference type="SMART" id="SM01360"/>
    </source>
</evidence>
<dbReference type="RefSeq" id="WP_184041402.1">
    <property type="nucleotide sequence ID" value="NZ_JACHHY010000022.1"/>
</dbReference>
<name>A0A840MSD4_9PROT</name>
<feature type="signal peptide" evidence="2">
    <location>
        <begin position="1"/>
        <end position="16"/>
    </location>
</feature>
<dbReference type="GO" id="GO:0004866">
    <property type="term" value="F:endopeptidase inhibitor activity"/>
    <property type="evidence" value="ECO:0007669"/>
    <property type="project" value="InterPro"/>
</dbReference>
<dbReference type="Pfam" id="PF07703">
    <property type="entry name" value="A2M_BRD"/>
    <property type="match status" value="1"/>
</dbReference>
<evidence type="ECO:0000313" key="5">
    <source>
        <dbReference type="EMBL" id="MBB5019989.1"/>
    </source>
</evidence>
<evidence type="ECO:0000256" key="1">
    <source>
        <dbReference type="ARBA" id="ARBA00010556"/>
    </source>
</evidence>
<dbReference type="PANTHER" id="PTHR40094:SF1">
    <property type="entry name" value="UBIQUITIN DOMAIN-CONTAINING PROTEIN"/>
    <property type="match status" value="1"/>
</dbReference>
<evidence type="ECO:0000259" key="3">
    <source>
        <dbReference type="SMART" id="SM01359"/>
    </source>
</evidence>
<dbReference type="SMART" id="SM01359">
    <property type="entry name" value="A2M_N_2"/>
    <property type="match status" value="1"/>
</dbReference>
<evidence type="ECO:0000313" key="6">
    <source>
        <dbReference type="Proteomes" id="UP000575898"/>
    </source>
</evidence>
<dbReference type="PANTHER" id="PTHR40094">
    <property type="entry name" value="ALPHA-2-MACROGLOBULIN HOMOLOG"/>
    <property type="match status" value="1"/>
</dbReference>
<feature type="domain" description="Alpha-2-macroglobulin bait region" evidence="3">
    <location>
        <begin position="1030"/>
        <end position="1186"/>
    </location>
</feature>
<evidence type="ECO:0000256" key="2">
    <source>
        <dbReference type="SAM" id="SignalP"/>
    </source>
</evidence>
<evidence type="ECO:0008006" key="7">
    <source>
        <dbReference type="Google" id="ProtNLM"/>
    </source>
</evidence>
<dbReference type="Pfam" id="PF00207">
    <property type="entry name" value="A2M"/>
    <property type="match status" value="1"/>
</dbReference>
<gene>
    <name evidence="5" type="ORF">HNQ59_003297</name>
</gene>
<proteinExistence type="inferred from homology"/>
<dbReference type="Pfam" id="PF11974">
    <property type="entry name" value="bMG3"/>
    <property type="match status" value="1"/>
</dbReference>
<reference evidence="5 6" key="1">
    <citation type="submission" date="2020-08" db="EMBL/GenBank/DDBJ databases">
        <title>Genomic Encyclopedia of Type Strains, Phase IV (KMG-IV): sequencing the most valuable type-strain genomes for metagenomic binning, comparative biology and taxonomic classification.</title>
        <authorList>
            <person name="Goeker M."/>
        </authorList>
    </citation>
    <scope>NUCLEOTIDE SEQUENCE [LARGE SCALE GENOMIC DNA]</scope>
    <source>
        <strain evidence="5 6">DSM 27165</strain>
    </source>
</reference>
<dbReference type="InterPro" id="IPR041246">
    <property type="entry name" value="Bact_MG10"/>
</dbReference>
<dbReference type="InterPro" id="IPR011625">
    <property type="entry name" value="A2M_N_BRD"/>
</dbReference>
<feature type="chain" id="PRO_5033054236" description="Alpha-2-macroglobulin" evidence="2">
    <location>
        <begin position="17"/>
        <end position="1906"/>
    </location>
</feature>
<dbReference type="SMART" id="SM01360">
    <property type="entry name" value="A2M"/>
    <property type="match status" value="1"/>
</dbReference>
<keyword evidence="2" id="KW-0732">Signal</keyword>
<dbReference type="Pfam" id="PF17973">
    <property type="entry name" value="bMG10"/>
    <property type="match status" value="1"/>
</dbReference>